<dbReference type="InterPro" id="IPR000198">
    <property type="entry name" value="RhoGAP_dom"/>
</dbReference>
<feature type="compositionally biased region" description="Polar residues" evidence="1">
    <location>
        <begin position="640"/>
        <end position="659"/>
    </location>
</feature>
<dbReference type="Gene3D" id="1.10.555.10">
    <property type="entry name" value="Rho GTPase activation protein"/>
    <property type="match status" value="1"/>
</dbReference>
<dbReference type="AlphaFoldDB" id="A0AAV4B7Y9"/>
<dbReference type="GO" id="GO:2001136">
    <property type="term" value="P:negative regulation of endocytic recycling"/>
    <property type="evidence" value="ECO:0007669"/>
    <property type="project" value="TreeGrafter"/>
</dbReference>
<proteinExistence type="predicted"/>
<dbReference type="InterPro" id="IPR008936">
    <property type="entry name" value="Rho_GTPase_activation_prot"/>
</dbReference>
<dbReference type="PANTHER" id="PTHR45808:SF2">
    <property type="entry name" value="RHO GTPASE-ACTIVATING PROTEIN 68F"/>
    <property type="match status" value="1"/>
</dbReference>
<feature type="compositionally biased region" description="Low complexity" evidence="1">
    <location>
        <begin position="766"/>
        <end position="785"/>
    </location>
</feature>
<feature type="region of interest" description="Disordered" evidence="1">
    <location>
        <begin position="799"/>
        <end position="821"/>
    </location>
</feature>
<organism evidence="3 4">
    <name type="scientific">Plakobranchus ocellatus</name>
    <dbReference type="NCBI Taxonomy" id="259542"/>
    <lineage>
        <taxon>Eukaryota</taxon>
        <taxon>Metazoa</taxon>
        <taxon>Spiralia</taxon>
        <taxon>Lophotrochozoa</taxon>
        <taxon>Mollusca</taxon>
        <taxon>Gastropoda</taxon>
        <taxon>Heterobranchia</taxon>
        <taxon>Euthyneura</taxon>
        <taxon>Panpulmonata</taxon>
        <taxon>Sacoglossa</taxon>
        <taxon>Placobranchoidea</taxon>
        <taxon>Plakobranchidae</taxon>
        <taxon>Plakobranchus</taxon>
    </lineage>
</organism>
<dbReference type="GO" id="GO:0005737">
    <property type="term" value="C:cytoplasm"/>
    <property type="evidence" value="ECO:0007669"/>
    <property type="project" value="TreeGrafter"/>
</dbReference>
<evidence type="ECO:0000313" key="4">
    <source>
        <dbReference type="Proteomes" id="UP000735302"/>
    </source>
</evidence>
<feature type="region of interest" description="Disordered" evidence="1">
    <location>
        <begin position="626"/>
        <end position="659"/>
    </location>
</feature>
<dbReference type="SMART" id="SM00324">
    <property type="entry name" value="RhoGAP"/>
    <property type="match status" value="1"/>
</dbReference>
<comment type="caution">
    <text evidence="3">The sequence shown here is derived from an EMBL/GenBank/DDBJ whole genome shotgun (WGS) entry which is preliminary data.</text>
</comment>
<reference evidence="3 4" key="1">
    <citation type="journal article" date="2021" name="Elife">
        <title>Chloroplast acquisition without the gene transfer in kleptoplastic sea slugs, Plakobranchus ocellatus.</title>
        <authorList>
            <person name="Maeda T."/>
            <person name="Takahashi S."/>
            <person name="Yoshida T."/>
            <person name="Shimamura S."/>
            <person name="Takaki Y."/>
            <person name="Nagai Y."/>
            <person name="Toyoda A."/>
            <person name="Suzuki Y."/>
            <person name="Arimoto A."/>
            <person name="Ishii H."/>
            <person name="Satoh N."/>
            <person name="Nishiyama T."/>
            <person name="Hasebe M."/>
            <person name="Maruyama T."/>
            <person name="Minagawa J."/>
            <person name="Obokata J."/>
            <person name="Shigenobu S."/>
        </authorList>
    </citation>
    <scope>NUCLEOTIDE SEQUENCE [LARGE SCALE GENOMIC DNA]</scope>
</reference>
<dbReference type="EMBL" id="BLXT01004605">
    <property type="protein sequence ID" value="GFO15212.1"/>
    <property type="molecule type" value="Genomic_DNA"/>
</dbReference>
<dbReference type="PANTHER" id="PTHR45808">
    <property type="entry name" value="RHO GTPASE-ACTIVATING PROTEIN 68F"/>
    <property type="match status" value="1"/>
</dbReference>
<feature type="region of interest" description="Disordered" evidence="1">
    <location>
        <begin position="751"/>
        <end position="785"/>
    </location>
</feature>
<accession>A0AAV4B7Y9</accession>
<dbReference type="GO" id="GO:0005096">
    <property type="term" value="F:GTPase activator activity"/>
    <property type="evidence" value="ECO:0007669"/>
    <property type="project" value="TreeGrafter"/>
</dbReference>
<feature type="compositionally biased region" description="Low complexity" evidence="1">
    <location>
        <begin position="298"/>
        <end position="309"/>
    </location>
</feature>
<evidence type="ECO:0000313" key="3">
    <source>
        <dbReference type="EMBL" id="GFO15212.1"/>
    </source>
</evidence>
<protein>
    <submittedName>
        <fullName evidence="3">Rho GTPase-activating protein 1-like</fullName>
    </submittedName>
</protein>
<dbReference type="SUPFAM" id="SSF48350">
    <property type="entry name" value="GTPase activation domain, GAP"/>
    <property type="match status" value="1"/>
</dbReference>
<sequence length="1118" mass="122128">MLEPTMSAPCTHAVPRTSPAFDASLLSCARVQECPLCLTRQGLCSGEKLTRSNLCKSHSDDSGGGFDSPDEPCSPVSINCEMESLIEEPVSADARKTSWLQSRKLWKVRLPDLSALAGKLAASSFPYFAVENVQTENRRPKPENLPGNPGVLPERAQSEKESSSLNSECDSCPPSSCLSAEKVNVDNSEGDERVFECRPDPTESKLTTLSRATLNFTPSVNYLTAELPAQVSSPSEHMAEDASKTAWCSRLEIALRNSYHFKLNHGPSGCEAQVKARDDDQSFAKPLLSGVDSDTSTDLLTGRSLRSGSDSGGSMGSHDLSDMVDTRGQSRSGSMLARSDISLDMGISLASLDGGDEDRGEIQKRSEYTCCSPDDHNLLNMEHSYQSPLHAEHKSISAFQCVQTAGVFSSLLENGLQARETNDSKPVRACVLPFTKSLQPSSSTDLSSSVEIFGSCVSHLDQCSAISSTSINDCGPGSGCGKLGVATCTDFSAFVRSLSHRPQFTSTPNKLLHLKDHHCSASVPCLARLVLKEKIPIREKRLSKSMSEVSKLCEDSSFESRRTEREFRRRGHIWEYDSSPDGRSMDCVMDTSPPRIHPDLPPNPFNRFSRSCRGFRARRRGASNVGSTNFAKIVKDKTNSKTSPLSNGTTSETADTSGLQKSGALVSDCAVEHGDFAAIRTNACDSDSSSSDDGACSSLRSRKPRRPNHISCLRSVGTALRRISSPTKNLLASRKCTYDLELASKAYQRSLSPSPSMFKKRKKSTPTLSSNPFRSSSFPSSPCTSTPLTAFPPRLSDASTLPVARSSKTSDSSLSSSASSIPLLSNRGRSVSVDNYVDMTRGYVAPSTHGTLPAKFGSGSGSISLLGDSLDSATVRLRKISYEHASYVRCGNTMLLLDALFDAKKVEKNKVPYPYDSAPRKEKKAQQFGLTLQSIKENTGLTIPLPVEDTIEFLKASGGDECDGLFRRCARVSTMKEVQEKYDDGEKVNFFTYSDPHLAAAILKKFLRELKEPLMTYDLFEPITRLHFLEPSKQLTEVQRILKDELPEDNYIILKFVFQFLQRVVSKSDLNHMTAENVATVFGPNIAWPPGQANLTNVEQAVKFALILINNFDDVFLR</sequence>
<feature type="domain" description="Rho-GAP" evidence="2">
    <location>
        <begin position="930"/>
        <end position="1116"/>
    </location>
</feature>
<dbReference type="Pfam" id="PF00620">
    <property type="entry name" value="RhoGAP"/>
    <property type="match status" value="1"/>
</dbReference>
<dbReference type="GO" id="GO:0007264">
    <property type="term" value="P:small GTPase-mediated signal transduction"/>
    <property type="evidence" value="ECO:0007669"/>
    <property type="project" value="TreeGrafter"/>
</dbReference>
<feature type="region of interest" description="Disordered" evidence="1">
    <location>
        <begin position="136"/>
        <end position="167"/>
    </location>
</feature>
<gene>
    <name evidence="3" type="ORF">PoB_004171700</name>
</gene>
<dbReference type="PROSITE" id="PS50238">
    <property type="entry name" value="RHOGAP"/>
    <property type="match status" value="1"/>
</dbReference>
<feature type="compositionally biased region" description="Low complexity" evidence="1">
    <location>
        <begin position="683"/>
        <end position="698"/>
    </location>
</feature>
<feature type="compositionally biased region" description="Low complexity" evidence="1">
    <location>
        <begin position="806"/>
        <end position="821"/>
    </location>
</feature>
<dbReference type="Proteomes" id="UP000735302">
    <property type="component" value="Unassembled WGS sequence"/>
</dbReference>
<name>A0AAV4B7Y9_9GAST</name>
<evidence type="ECO:0000259" key="2">
    <source>
        <dbReference type="PROSITE" id="PS50238"/>
    </source>
</evidence>
<feature type="region of interest" description="Disordered" evidence="1">
    <location>
        <begin position="682"/>
        <end position="709"/>
    </location>
</feature>
<feature type="region of interest" description="Disordered" evidence="1">
    <location>
        <begin position="285"/>
        <end position="336"/>
    </location>
</feature>
<keyword evidence="4" id="KW-1185">Reference proteome</keyword>
<evidence type="ECO:0000256" key="1">
    <source>
        <dbReference type="SAM" id="MobiDB-lite"/>
    </source>
</evidence>